<evidence type="ECO:0000259" key="7">
    <source>
        <dbReference type="Pfam" id="PF16355"/>
    </source>
</evidence>
<accession>A0A402CWP6</accession>
<dbReference type="Pfam" id="PF18565">
    <property type="entry name" value="Glyco_hydro2_C5"/>
    <property type="match status" value="1"/>
</dbReference>
<feature type="domain" description="Glycoside hydrolase family 2 immunoglobulin-like beta-sandwich" evidence="4">
    <location>
        <begin position="344"/>
        <end position="454"/>
    </location>
</feature>
<evidence type="ECO:0000259" key="8">
    <source>
        <dbReference type="Pfam" id="PF18565"/>
    </source>
</evidence>
<sequence>MKFMHSSWRCRSAQQSPLLLLTVTIAGAMGMAIPTAAQQNGGRQRLSLDAGWRFRAIPVAALDQTTSISDWTWTPASDNEIGDVSKLDESKHPWQPATLGQDVFHNQPGYAWFRTTLPALTGKGRTLHFRGVDDNAVVFLNGKRLASHEGWDEPFDVSLDSAWDSASPNNVLVLVRNTGGGGYIWDGVTLGKYRAAQTDGDLSQPRYDDSHWRTVNVPHDYVIEQPFTEKIDPQHASLPTPSAWYRKTIVIPNKDRNRDYWLDFDGIYRDPQIYVNGKRVGGRRSGYLPIHIDLSSLAKPGERLTIAVHVDPSKFEGWWYEGGGIYRHAWLTSVDRLHIEPDGVWVAPKAVGSEANPDSATVETSVALKNSGAGSQVYTVVERVLSPGGKMVASLRTNSSEPIGAGARAISKVRIPLPHPLLWSLETPNLYKLETSLEIAGHQVDRVVTTFGVRTVRFDPNKGFFLNGKSIKIKGVCNHQDFAGIGVALPDNLQSWRVKKMQAMGANAWRMSHNPPNNELLDACDRLGVLVLDENRHLGDTYVPHTYAENTTADDLTDLDDMIVRDRNHPSIFAWSLCNEEPLQGTDTGAELFKKMIAHVRRLDPSRLVTCAMNASWGKGVSLVEDIQGCNYLNESFENFHKAFPNQPMLFTESSSAVSDRGVYENDSARGYVGNYTDFSLEWLNWVRRTEDAWKPIAENDYLSGAFVWTGFDYKGEPSPYGWPNISSHFGILDMCGFPKDVYYYYKANWGDAPVVHITPHWTWPGREGKPISVIVFSNEPTVDLSLNGVSLGRKACPRNGHAEWSVVYGPGTLTAKAYDARGQLAATDETVTAGKPYKIVLRTDLTKLSANGEDESVIEAAIVDENGKFVPLASTKLEFTISGDAGLIAGTGNGDPNDHTPDASNERSAFHGRAVAIIRSTGTRGEVRITAQGADLQPASTTIGFDY</sequence>
<gene>
    <name evidence="9" type="primary">bga_5</name>
    <name evidence="9" type="ORF">CCAX7_62890</name>
</gene>
<dbReference type="InterPro" id="IPR048230">
    <property type="entry name" value="GalA-like"/>
</dbReference>
<dbReference type="InterPro" id="IPR051913">
    <property type="entry name" value="GH2_Domain-Containing"/>
</dbReference>
<dbReference type="InterPro" id="IPR006102">
    <property type="entry name" value="Ig-like_GH2"/>
</dbReference>
<dbReference type="EMBL" id="AP025739">
    <property type="protein sequence ID" value="BDI34238.1"/>
    <property type="molecule type" value="Genomic_DNA"/>
</dbReference>
<dbReference type="InterPro" id="IPR017853">
    <property type="entry name" value="GH"/>
</dbReference>
<dbReference type="InterPro" id="IPR006103">
    <property type="entry name" value="Glyco_hydro_2_cat"/>
</dbReference>
<dbReference type="InterPro" id="IPR006104">
    <property type="entry name" value="Glyco_hydro_2_N"/>
</dbReference>
<dbReference type="InterPro" id="IPR040605">
    <property type="entry name" value="Glyco_hydro2_dom5"/>
</dbReference>
<evidence type="ECO:0000259" key="6">
    <source>
        <dbReference type="Pfam" id="PF02837"/>
    </source>
</evidence>
<dbReference type="Gene3D" id="3.20.20.80">
    <property type="entry name" value="Glycosidases"/>
    <property type="match status" value="1"/>
</dbReference>
<dbReference type="SUPFAM" id="SSF49303">
    <property type="entry name" value="beta-Galactosidase/glucuronidase domain"/>
    <property type="match status" value="1"/>
</dbReference>
<evidence type="ECO:0000259" key="4">
    <source>
        <dbReference type="Pfam" id="PF00703"/>
    </source>
</evidence>
<reference evidence="9 10" key="1">
    <citation type="journal article" date="2019" name="Int. J. Syst. Evol. Microbiol.">
        <title>Capsulimonas corticalis gen. nov., sp. nov., an aerobic capsulated bacterium, of a novel bacterial order, Capsulimonadales ord. nov., of the class Armatimonadia of the phylum Armatimonadetes.</title>
        <authorList>
            <person name="Li J."/>
            <person name="Kudo C."/>
            <person name="Tonouchi A."/>
        </authorList>
    </citation>
    <scope>NUCLEOTIDE SEQUENCE [LARGE SCALE GENOMIC DNA]</scope>
    <source>
        <strain evidence="9 10">AX-7</strain>
    </source>
</reference>
<evidence type="ECO:0000259" key="5">
    <source>
        <dbReference type="Pfam" id="PF02836"/>
    </source>
</evidence>
<evidence type="ECO:0000256" key="2">
    <source>
        <dbReference type="ARBA" id="ARBA00022801"/>
    </source>
</evidence>
<dbReference type="InterPro" id="IPR036156">
    <property type="entry name" value="Beta-gal/glucu_dom_sf"/>
</dbReference>
<feature type="domain" description="Glycoside hydrolase family 2 catalytic" evidence="5">
    <location>
        <begin position="462"/>
        <end position="721"/>
    </location>
</feature>
<dbReference type="Gene3D" id="2.60.120.260">
    <property type="entry name" value="Galactose-binding domain-like"/>
    <property type="match status" value="2"/>
</dbReference>
<keyword evidence="2" id="KW-0378">Hydrolase</keyword>
<organism evidence="9 10">
    <name type="scientific">Capsulimonas corticalis</name>
    <dbReference type="NCBI Taxonomy" id="2219043"/>
    <lineage>
        <taxon>Bacteria</taxon>
        <taxon>Bacillati</taxon>
        <taxon>Armatimonadota</taxon>
        <taxon>Armatimonadia</taxon>
        <taxon>Capsulimonadales</taxon>
        <taxon>Capsulimonadaceae</taxon>
        <taxon>Capsulimonas</taxon>
    </lineage>
</organism>
<dbReference type="Proteomes" id="UP000287394">
    <property type="component" value="Chromosome"/>
</dbReference>
<evidence type="ECO:0000313" key="9">
    <source>
        <dbReference type="EMBL" id="BDI34238.1"/>
    </source>
</evidence>
<dbReference type="PRINTS" id="PR00132">
    <property type="entry name" value="GLHYDRLASE2"/>
</dbReference>
<dbReference type="InterPro" id="IPR008979">
    <property type="entry name" value="Galactose-bd-like_sf"/>
</dbReference>
<dbReference type="KEGG" id="ccot:CCAX7_62890"/>
<proteinExistence type="inferred from homology"/>
<keyword evidence="10" id="KW-1185">Reference proteome</keyword>
<comment type="similarity">
    <text evidence="1">Belongs to the glycosyl hydrolase 2 family.</text>
</comment>
<dbReference type="Pfam" id="PF00703">
    <property type="entry name" value="Glyco_hydro_2"/>
    <property type="match status" value="1"/>
</dbReference>
<dbReference type="OrthoDB" id="9801077at2"/>
<evidence type="ECO:0000256" key="1">
    <source>
        <dbReference type="ARBA" id="ARBA00007401"/>
    </source>
</evidence>
<evidence type="ECO:0000256" key="3">
    <source>
        <dbReference type="ARBA" id="ARBA00023295"/>
    </source>
</evidence>
<evidence type="ECO:0000313" key="10">
    <source>
        <dbReference type="Proteomes" id="UP000287394"/>
    </source>
</evidence>
<dbReference type="SUPFAM" id="SSF51445">
    <property type="entry name" value="(Trans)glycosidases"/>
    <property type="match status" value="1"/>
</dbReference>
<dbReference type="AlphaFoldDB" id="A0A402CWP6"/>
<dbReference type="GO" id="GO:0004553">
    <property type="term" value="F:hydrolase activity, hydrolyzing O-glycosyl compounds"/>
    <property type="evidence" value="ECO:0007669"/>
    <property type="project" value="InterPro"/>
</dbReference>
<dbReference type="InterPro" id="IPR006101">
    <property type="entry name" value="Glyco_hydro_2"/>
</dbReference>
<dbReference type="PANTHER" id="PTHR42732">
    <property type="entry name" value="BETA-GALACTOSIDASE"/>
    <property type="match status" value="1"/>
</dbReference>
<dbReference type="Pfam" id="PF16355">
    <property type="entry name" value="DUF4982"/>
    <property type="match status" value="1"/>
</dbReference>
<protein>
    <submittedName>
        <fullName evidence="9">Beta-galactosidase</fullName>
    </submittedName>
</protein>
<dbReference type="Pfam" id="PF02836">
    <property type="entry name" value="Glyco_hydro_2_C"/>
    <property type="match status" value="1"/>
</dbReference>
<dbReference type="NCBIfam" id="NF041462">
    <property type="entry name" value="GalA"/>
    <property type="match status" value="1"/>
</dbReference>
<feature type="domain" description="Glycosyl hydrolases family 2 sugar binding" evidence="6">
    <location>
        <begin position="230"/>
        <end position="310"/>
    </location>
</feature>
<dbReference type="PANTHER" id="PTHR42732:SF1">
    <property type="entry name" value="BETA-MANNOSIDASE"/>
    <property type="match status" value="1"/>
</dbReference>
<feature type="domain" description="Glycoside hydrolase family 2" evidence="8">
    <location>
        <begin position="840"/>
        <end position="942"/>
    </location>
</feature>
<dbReference type="SUPFAM" id="SSF49785">
    <property type="entry name" value="Galactose-binding domain-like"/>
    <property type="match status" value="2"/>
</dbReference>
<dbReference type="Pfam" id="PF02837">
    <property type="entry name" value="Glyco_hydro_2_N"/>
    <property type="match status" value="1"/>
</dbReference>
<feature type="domain" description="DUF4982" evidence="7">
    <location>
        <begin position="769"/>
        <end position="824"/>
    </location>
</feature>
<dbReference type="InterPro" id="IPR032311">
    <property type="entry name" value="DUF4982"/>
</dbReference>
<name>A0A402CWP6_9BACT</name>
<keyword evidence="3" id="KW-0326">Glycosidase</keyword>
<dbReference type="GO" id="GO:0005975">
    <property type="term" value="P:carbohydrate metabolic process"/>
    <property type="evidence" value="ECO:0007669"/>
    <property type="project" value="InterPro"/>
</dbReference>
<dbReference type="Gene3D" id="2.60.40.10">
    <property type="entry name" value="Immunoglobulins"/>
    <property type="match status" value="3"/>
</dbReference>
<dbReference type="InterPro" id="IPR013783">
    <property type="entry name" value="Ig-like_fold"/>
</dbReference>